<dbReference type="AlphaFoldDB" id="A0A8J3VGK5"/>
<accession>A0A8J3VGK5</accession>
<keyword evidence="3" id="KW-1185">Reference proteome</keyword>
<dbReference type="Proteomes" id="UP000612899">
    <property type="component" value="Unassembled WGS sequence"/>
</dbReference>
<evidence type="ECO:0000313" key="2">
    <source>
        <dbReference type="EMBL" id="GIH05530.1"/>
    </source>
</evidence>
<protein>
    <submittedName>
        <fullName evidence="2">Uncharacterized protein</fullName>
    </submittedName>
</protein>
<organism evidence="2 3">
    <name type="scientific">Rhizocola hellebori</name>
    <dbReference type="NCBI Taxonomy" id="1392758"/>
    <lineage>
        <taxon>Bacteria</taxon>
        <taxon>Bacillati</taxon>
        <taxon>Actinomycetota</taxon>
        <taxon>Actinomycetes</taxon>
        <taxon>Micromonosporales</taxon>
        <taxon>Micromonosporaceae</taxon>
        <taxon>Rhizocola</taxon>
    </lineage>
</organism>
<keyword evidence="1" id="KW-0472">Membrane</keyword>
<keyword evidence="1" id="KW-0812">Transmembrane</keyword>
<name>A0A8J3VGK5_9ACTN</name>
<keyword evidence="1" id="KW-1133">Transmembrane helix</keyword>
<dbReference type="EMBL" id="BONY01000019">
    <property type="protein sequence ID" value="GIH05530.1"/>
    <property type="molecule type" value="Genomic_DNA"/>
</dbReference>
<dbReference type="RefSeq" id="WP_203909371.1">
    <property type="nucleotide sequence ID" value="NZ_BONY01000019.1"/>
</dbReference>
<feature type="transmembrane region" description="Helical" evidence="1">
    <location>
        <begin position="20"/>
        <end position="41"/>
    </location>
</feature>
<evidence type="ECO:0000313" key="3">
    <source>
        <dbReference type="Proteomes" id="UP000612899"/>
    </source>
</evidence>
<sequence>MTLRQRFRAARDSGDSGAALVIALIFITVVAVTIASVLAYADANIRATVALRRQASTAAAAEAAAQVAINALRKGEYIGDTGQCFDAGTRWTLDNFHPAAGTKSDSVVVDCQLDTTTSQRYVTGNPSSWALLALQDNSAAETAIDIKANGSGQGVNVAGDVGSASNLVMDKGKLNVTGKVEAKSCSGTIVATVSKVCGPSAPAQTDPGFASPATPTKAGKISACAAKRTFEPGVYTSLKDLNEAWSKCSAATVFEFLPGTYYLAFNGVWEIDRATMVAGSATALTATPPAIPSNCVKPASPSTPYGAQFVFGGEAQLKVTGTARVEICAPPSADSNKPAIALYGLRSTLAPGTPLEVPAQTGCVTRFSGSGTRCSVILTDNHSTNVVFYFQGHVYMPQAKVDLDLRKSSDQYFSRGLTVRSLSLFSPASATLPTPLSSGAIVEEVPGRTVVLLNIYVCPEKATCAVDPKALRLRVKVGLDDPDGEPVAGKRGVTIYSWSVQR</sequence>
<gene>
    <name evidence="2" type="ORF">Rhe02_35970</name>
</gene>
<evidence type="ECO:0000256" key="1">
    <source>
        <dbReference type="SAM" id="Phobius"/>
    </source>
</evidence>
<proteinExistence type="predicted"/>
<reference evidence="2" key="1">
    <citation type="submission" date="2021-01" db="EMBL/GenBank/DDBJ databases">
        <title>Whole genome shotgun sequence of Rhizocola hellebori NBRC 109834.</title>
        <authorList>
            <person name="Komaki H."/>
            <person name="Tamura T."/>
        </authorList>
    </citation>
    <scope>NUCLEOTIDE SEQUENCE</scope>
    <source>
        <strain evidence="2">NBRC 109834</strain>
    </source>
</reference>
<comment type="caution">
    <text evidence="2">The sequence shown here is derived from an EMBL/GenBank/DDBJ whole genome shotgun (WGS) entry which is preliminary data.</text>
</comment>